<dbReference type="RefSeq" id="WP_054021581.1">
    <property type="nucleotide sequence ID" value="NZ_BBYR01000053.1"/>
</dbReference>
<evidence type="ECO:0000313" key="7">
    <source>
        <dbReference type="EMBL" id="GAP37656.1"/>
    </source>
</evidence>
<evidence type="ECO:0000256" key="5">
    <source>
        <dbReference type="SAM" id="Phobius"/>
    </source>
</evidence>
<evidence type="ECO:0000256" key="1">
    <source>
        <dbReference type="ARBA" id="ARBA00004127"/>
    </source>
</evidence>
<sequence length="124" mass="12084">MSAGPAPSPPAPRRIDPGLQPQRTALAWNRTALAVLANGLLLLRAGSHAGQAAVFTAGTLLLAGAAAMAGCGWWRRRQLMRDDPPGAPGPGVVGIALAVTLAACVAGIVAIAAGAVGPGSGPAP</sequence>
<dbReference type="GO" id="GO:0012505">
    <property type="term" value="C:endomembrane system"/>
    <property type="evidence" value="ECO:0007669"/>
    <property type="project" value="UniProtKB-SubCell"/>
</dbReference>
<reference evidence="8" key="1">
    <citation type="submission" date="2015-07" db="EMBL/GenBank/DDBJ databases">
        <title>Discovery of a poly(ethylene terephthalate assimilation.</title>
        <authorList>
            <person name="Yoshida S."/>
            <person name="Hiraga K."/>
            <person name="Takehana T."/>
            <person name="Taniguchi I."/>
            <person name="Yamaji H."/>
            <person name="Maeda Y."/>
            <person name="Toyohara K."/>
            <person name="Miyamoto K."/>
            <person name="Kimura Y."/>
            <person name="Oda K."/>
        </authorList>
    </citation>
    <scope>NUCLEOTIDE SEQUENCE [LARGE SCALE GENOMIC DNA]</scope>
    <source>
        <strain evidence="8">NBRC 110686 / TISTR 2288 / 201-F6</strain>
    </source>
</reference>
<keyword evidence="2 5" id="KW-0812">Transmembrane</keyword>
<dbReference type="Pfam" id="PF02656">
    <property type="entry name" value="DUF202"/>
    <property type="match status" value="1"/>
</dbReference>
<keyword evidence="3 5" id="KW-1133">Transmembrane helix</keyword>
<feature type="domain" description="DUF202" evidence="6">
    <location>
        <begin position="16"/>
        <end position="81"/>
    </location>
</feature>
<feature type="transmembrane region" description="Helical" evidence="5">
    <location>
        <begin position="52"/>
        <end position="74"/>
    </location>
</feature>
<evidence type="ECO:0000256" key="2">
    <source>
        <dbReference type="ARBA" id="ARBA00022692"/>
    </source>
</evidence>
<dbReference type="Proteomes" id="UP000037660">
    <property type="component" value="Unassembled WGS sequence"/>
</dbReference>
<reference evidence="7 8" key="2">
    <citation type="journal article" date="2016" name="Science">
        <title>A bacterium that degrades and assimilates poly(ethylene terephthalate).</title>
        <authorList>
            <person name="Yoshida S."/>
            <person name="Hiraga K."/>
            <person name="Takehana T."/>
            <person name="Taniguchi I."/>
            <person name="Yamaji H."/>
            <person name="Maeda Y."/>
            <person name="Toyohara K."/>
            <person name="Miyamoto K."/>
            <person name="Kimura Y."/>
            <person name="Oda K."/>
        </authorList>
    </citation>
    <scope>NUCLEOTIDE SEQUENCE [LARGE SCALE GENOMIC DNA]</scope>
    <source>
        <strain evidence="8">NBRC 110686 / TISTR 2288 / 201-F6</strain>
    </source>
</reference>
<accession>A0A0K8P505</accession>
<keyword evidence="8" id="KW-1185">Reference proteome</keyword>
<dbReference type="EMBL" id="BBYR01000053">
    <property type="protein sequence ID" value="GAP37656.1"/>
    <property type="molecule type" value="Genomic_DNA"/>
</dbReference>
<proteinExistence type="predicted"/>
<comment type="subcellular location">
    <subcellularLocation>
        <location evidence="1">Endomembrane system</location>
        <topology evidence="1">Multi-pass membrane protein</topology>
    </subcellularLocation>
</comment>
<comment type="caution">
    <text evidence="7">The sequence shown here is derived from an EMBL/GenBank/DDBJ whole genome shotgun (WGS) entry which is preliminary data.</text>
</comment>
<organism evidence="7 8">
    <name type="scientific">Piscinibacter sakaiensis</name>
    <name type="common">Ideonella sakaiensis</name>
    <dbReference type="NCBI Taxonomy" id="1547922"/>
    <lineage>
        <taxon>Bacteria</taxon>
        <taxon>Pseudomonadati</taxon>
        <taxon>Pseudomonadota</taxon>
        <taxon>Betaproteobacteria</taxon>
        <taxon>Burkholderiales</taxon>
        <taxon>Sphaerotilaceae</taxon>
        <taxon>Piscinibacter</taxon>
    </lineage>
</organism>
<gene>
    <name evidence="7" type="ORF">ISF6_3601</name>
</gene>
<evidence type="ECO:0000313" key="8">
    <source>
        <dbReference type="Proteomes" id="UP000037660"/>
    </source>
</evidence>
<name>A0A0K8P505_PISS1</name>
<dbReference type="AlphaFoldDB" id="A0A0K8P505"/>
<evidence type="ECO:0000256" key="3">
    <source>
        <dbReference type="ARBA" id="ARBA00022989"/>
    </source>
</evidence>
<keyword evidence="4 5" id="KW-0472">Membrane</keyword>
<evidence type="ECO:0000259" key="6">
    <source>
        <dbReference type="Pfam" id="PF02656"/>
    </source>
</evidence>
<protein>
    <recommendedName>
        <fullName evidence="6">DUF202 domain-containing protein</fullName>
    </recommendedName>
</protein>
<dbReference type="InterPro" id="IPR003807">
    <property type="entry name" value="DUF202"/>
</dbReference>
<feature type="transmembrane region" description="Helical" evidence="5">
    <location>
        <begin position="95"/>
        <end position="116"/>
    </location>
</feature>
<evidence type="ECO:0000256" key="4">
    <source>
        <dbReference type="ARBA" id="ARBA00023136"/>
    </source>
</evidence>